<dbReference type="OrthoDB" id="6191536at2"/>
<dbReference type="InterPro" id="IPR050471">
    <property type="entry name" value="AB_hydrolase"/>
</dbReference>
<evidence type="ECO:0000313" key="2">
    <source>
        <dbReference type="EMBL" id="GCE07330.1"/>
    </source>
</evidence>
<keyword evidence="2" id="KW-0378">Hydrolase</keyword>
<dbReference type="GO" id="GO:0016787">
    <property type="term" value="F:hydrolase activity"/>
    <property type="evidence" value="ECO:0007669"/>
    <property type="project" value="UniProtKB-KW"/>
</dbReference>
<evidence type="ECO:0000259" key="1">
    <source>
        <dbReference type="Pfam" id="PF00561"/>
    </source>
</evidence>
<dbReference type="SUPFAM" id="SSF53474">
    <property type="entry name" value="alpha/beta-Hydrolases"/>
    <property type="match status" value="1"/>
</dbReference>
<dbReference type="Gene3D" id="3.40.50.1820">
    <property type="entry name" value="alpha/beta hydrolase"/>
    <property type="match status" value="1"/>
</dbReference>
<name>A0A401ZKI1_9CHLR</name>
<evidence type="ECO:0000313" key="3">
    <source>
        <dbReference type="Proteomes" id="UP000287224"/>
    </source>
</evidence>
<dbReference type="RefSeq" id="WP_126598506.1">
    <property type="nucleotide sequence ID" value="NZ_BIFQ01000001.1"/>
</dbReference>
<comment type="caution">
    <text evidence="2">The sequence shown here is derived from an EMBL/GenBank/DDBJ whole genome shotgun (WGS) entry which is preliminary data.</text>
</comment>
<dbReference type="PRINTS" id="PR00111">
    <property type="entry name" value="ABHYDROLASE"/>
</dbReference>
<accession>A0A401ZKI1</accession>
<dbReference type="PANTHER" id="PTHR43433:SF5">
    <property type="entry name" value="AB HYDROLASE-1 DOMAIN-CONTAINING PROTEIN"/>
    <property type="match status" value="1"/>
</dbReference>
<protein>
    <submittedName>
        <fullName evidence="2">Alpha/beta hydrolase</fullName>
    </submittedName>
</protein>
<dbReference type="InterPro" id="IPR029058">
    <property type="entry name" value="AB_hydrolase_fold"/>
</dbReference>
<dbReference type="AlphaFoldDB" id="A0A401ZKI1"/>
<organism evidence="2 3">
    <name type="scientific">Dictyobacter aurantiacus</name>
    <dbReference type="NCBI Taxonomy" id="1936993"/>
    <lineage>
        <taxon>Bacteria</taxon>
        <taxon>Bacillati</taxon>
        <taxon>Chloroflexota</taxon>
        <taxon>Ktedonobacteria</taxon>
        <taxon>Ktedonobacterales</taxon>
        <taxon>Dictyobacteraceae</taxon>
        <taxon>Dictyobacter</taxon>
    </lineage>
</organism>
<dbReference type="EMBL" id="BIFQ01000001">
    <property type="protein sequence ID" value="GCE07330.1"/>
    <property type="molecule type" value="Genomic_DNA"/>
</dbReference>
<proteinExistence type="predicted"/>
<gene>
    <name evidence="2" type="ORF">KDAU_46590</name>
</gene>
<sequence length="270" mass="29074">MTTSSQQPEGKYAAVNGINLYYEVHGTGEPLVMLHGGFGTFATMYSALAPALMETRQVIGVDLYGHGGTVLTERPMSFESMADDIAGLIEYLGFEQADVFGFSLGGAVALQTAIRHPERVSRLILISTPCKRAGWHPEMQEGMTSNSATFFRNTPIYGAYVSVAPKPDDFDRLVSEMNHTLGDDYDWSAQVAALKMPVLIISGDSDGLPPMHAVEFFNLLGGGLRDAGWDGANMVPSQLAILPGGTHYNINFRVDLLLPVLTPFLAGGKA</sequence>
<reference evidence="3" key="1">
    <citation type="submission" date="2018-12" db="EMBL/GenBank/DDBJ databases">
        <title>Tengunoibacter tsumagoiensis gen. nov., sp. nov., Dictyobacter kobayashii sp. nov., D. alpinus sp. nov., and D. joshuensis sp. nov. and description of Dictyobacteraceae fam. nov. within the order Ktedonobacterales isolated from Tengu-no-mugimeshi.</title>
        <authorList>
            <person name="Wang C.M."/>
            <person name="Zheng Y."/>
            <person name="Sakai Y."/>
            <person name="Toyoda A."/>
            <person name="Minakuchi Y."/>
            <person name="Abe K."/>
            <person name="Yokota A."/>
            <person name="Yabe S."/>
        </authorList>
    </citation>
    <scope>NUCLEOTIDE SEQUENCE [LARGE SCALE GENOMIC DNA]</scope>
    <source>
        <strain evidence="3">S-27</strain>
    </source>
</reference>
<feature type="domain" description="AB hydrolase-1" evidence="1">
    <location>
        <begin position="30"/>
        <end position="143"/>
    </location>
</feature>
<dbReference type="InterPro" id="IPR000073">
    <property type="entry name" value="AB_hydrolase_1"/>
</dbReference>
<dbReference type="Proteomes" id="UP000287224">
    <property type="component" value="Unassembled WGS sequence"/>
</dbReference>
<keyword evidence="3" id="KW-1185">Reference proteome</keyword>
<dbReference type="Pfam" id="PF00561">
    <property type="entry name" value="Abhydrolase_1"/>
    <property type="match status" value="1"/>
</dbReference>
<dbReference type="PANTHER" id="PTHR43433">
    <property type="entry name" value="HYDROLASE, ALPHA/BETA FOLD FAMILY PROTEIN"/>
    <property type="match status" value="1"/>
</dbReference>